<keyword evidence="8" id="KW-1185">Reference proteome</keyword>
<dbReference type="InterPro" id="IPR029060">
    <property type="entry name" value="PIN-like_dom_sf"/>
</dbReference>
<evidence type="ECO:0000256" key="2">
    <source>
        <dbReference type="ARBA" id="ARBA00022722"/>
    </source>
</evidence>
<feature type="binding site" evidence="5">
    <location>
        <position position="7"/>
    </location>
    <ligand>
        <name>Mg(2+)</name>
        <dbReference type="ChEBI" id="CHEBI:18420"/>
    </ligand>
</feature>
<feature type="binding site" evidence="5">
    <location>
        <position position="95"/>
    </location>
    <ligand>
        <name>Mg(2+)</name>
        <dbReference type="ChEBI" id="CHEBI:18420"/>
    </ligand>
</feature>
<dbReference type="AlphaFoldDB" id="A0A7X6I752"/>
<comment type="caution">
    <text evidence="7">The sequence shown here is derived from an EMBL/GenBank/DDBJ whole genome shotgun (WGS) entry which is preliminary data.</text>
</comment>
<evidence type="ECO:0000256" key="3">
    <source>
        <dbReference type="ARBA" id="ARBA00022723"/>
    </source>
</evidence>
<reference evidence="7 8" key="1">
    <citation type="journal article" date="2020" name="Nature">
        <title>Bacterial chemolithoautotrophy via manganese oxidation.</title>
        <authorList>
            <person name="Yu H."/>
            <person name="Leadbetter J.R."/>
        </authorList>
    </citation>
    <scope>NUCLEOTIDE SEQUENCE [LARGE SCALE GENOMIC DNA]</scope>
    <source>
        <strain evidence="7 8">RBP-1</strain>
    </source>
</reference>
<dbReference type="EMBL" id="VTOX01000004">
    <property type="protein sequence ID" value="NKE66996.1"/>
    <property type="molecule type" value="Genomic_DNA"/>
</dbReference>
<dbReference type="EC" id="3.1.-.-" evidence="5"/>
<dbReference type="InterPro" id="IPR022907">
    <property type="entry name" value="VapC_family"/>
</dbReference>
<dbReference type="GO" id="GO:0016787">
    <property type="term" value="F:hydrolase activity"/>
    <property type="evidence" value="ECO:0007669"/>
    <property type="project" value="UniProtKB-KW"/>
</dbReference>
<organism evidence="7 8">
    <name type="scientific">Ramlibacter lithotrophicus</name>
    <dbReference type="NCBI Taxonomy" id="2606681"/>
    <lineage>
        <taxon>Bacteria</taxon>
        <taxon>Pseudomonadati</taxon>
        <taxon>Pseudomonadota</taxon>
        <taxon>Betaproteobacteria</taxon>
        <taxon>Burkholderiales</taxon>
        <taxon>Comamonadaceae</taxon>
        <taxon>Ramlibacter</taxon>
    </lineage>
</organism>
<keyword evidence="5" id="KW-0800">Toxin</keyword>
<evidence type="ECO:0000256" key="4">
    <source>
        <dbReference type="ARBA" id="ARBA00022801"/>
    </source>
</evidence>
<accession>A0A7X6I752</accession>
<comment type="similarity">
    <text evidence="5">Belongs to the PINc/VapC protein family.</text>
</comment>
<name>A0A7X6I752_9BURK</name>
<evidence type="ECO:0000256" key="5">
    <source>
        <dbReference type="HAMAP-Rule" id="MF_00265"/>
    </source>
</evidence>
<dbReference type="InterPro" id="IPR002850">
    <property type="entry name" value="PIN_toxin-like"/>
</dbReference>
<keyword evidence="1 5" id="KW-1277">Toxin-antitoxin system</keyword>
<evidence type="ECO:0000313" key="8">
    <source>
        <dbReference type="Proteomes" id="UP000521868"/>
    </source>
</evidence>
<keyword evidence="3 5" id="KW-0479">Metal-binding</keyword>
<evidence type="ECO:0000313" key="7">
    <source>
        <dbReference type="EMBL" id="NKE66996.1"/>
    </source>
</evidence>
<comment type="cofactor">
    <cofactor evidence="5">
        <name>Mg(2+)</name>
        <dbReference type="ChEBI" id="CHEBI:18420"/>
    </cofactor>
</comment>
<keyword evidence="4 5" id="KW-0378">Hydrolase</keyword>
<dbReference type="SUPFAM" id="SSF88723">
    <property type="entry name" value="PIN domain-like"/>
    <property type="match status" value="1"/>
</dbReference>
<proteinExistence type="inferred from homology"/>
<dbReference type="GO" id="GO:0000287">
    <property type="term" value="F:magnesium ion binding"/>
    <property type="evidence" value="ECO:0007669"/>
    <property type="project" value="UniProtKB-UniRule"/>
</dbReference>
<evidence type="ECO:0000256" key="1">
    <source>
        <dbReference type="ARBA" id="ARBA00022649"/>
    </source>
</evidence>
<gene>
    <name evidence="5" type="primary">vapC</name>
    <name evidence="7" type="ORF">RAMLITH_14285</name>
</gene>
<evidence type="ECO:0000259" key="6">
    <source>
        <dbReference type="Pfam" id="PF13470"/>
    </source>
</evidence>
<keyword evidence="2 5" id="KW-0540">Nuclease</keyword>
<comment type="function">
    <text evidence="5">Toxic component of a toxin-antitoxin (TA) system. An RNase.</text>
</comment>
<protein>
    <recommendedName>
        <fullName evidence="5">Ribonuclease VapC</fullName>
        <shortName evidence="5">RNase VapC</shortName>
        <ecNumber evidence="5">3.1.-.-</ecNumber>
    </recommendedName>
    <alternativeName>
        <fullName evidence="5">Toxin VapC</fullName>
    </alternativeName>
</protein>
<dbReference type="Pfam" id="PF13470">
    <property type="entry name" value="PIN_3"/>
    <property type="match status" value="1"/>
</dbReference>
<keyword evidence="5" id="KW-0460">Magnesium</keyword>
<feature type="domain" description="PIN" evidence="6">
    <location>
        <begin position="4"/>
        <end position="112"/>
    </location>
</feature>
<dbReference type="GO" id="GO:0090729">
    <property type="term" value="F:toxin activity"/>
    <property type="evidence" value="ECO:0007669"/>
    <property type="project" value="UniProtKB-KW"/>
</dbReference>
<dbReference type="InterPro" id="IPR002716">
    <property type="entry name" value="PIN_dom"/>
</dbReference>
<dbReference type="Gene3D" id="3.40.50.1010">
    <property type="entry name" value="5'-nuclease"/>
    <property type="match status" value="1"/>
</dbReference>
<dbReference type="PANTHER" id="PTHR34610:SF3">
    <property type="entry name" value="SSL7007 PROTEIN"/>
    <property type="match status" value="1"/>
</dbReference>
<dbReference type="GO" id="GO:0004540">
    <property type="term" value="F:RNA nuclease activity"/>
    <property type="evidence" value="ECO:0007669"/>
    <property type="project" value="InterPro"/>
</dbReference>
<dbReference type="PANTHER" id="PTHR34610">
    <property type="entry name" value="SSL7007 PROTEIN"/>
    <property type="match status" value="1"/>
</dbReference>
<dbReference type="Proteomes" id="UP000521868">
    <property type="component" value="Unassembled WGS sequence"/>
</dbReference>
<sequence length="139" mass="14707">MQHLVLDTNVVLDLLVFRDPAAAAVDDGLLRGRWRWIATAAMRDELERVLAYAAVARRLAAAGLAAQQVLDHFDARSQRVAAPGRAAVTCSDPDDQCFVDLAVHHACTLLSKDAAVLALAPRLAGLGVHAGATLPAHDA</sequence>
<dbReference type="HAMAP" id="MF_00265">
    <property type="entry name" value="VapC_Nob1"/>
    <property type="match status" value="1"/>
</dbReference>